<evidence type="ECO:0000313" key="3">
    <source>
        <dbReference type="EMBL" id="KAK4207675.1"/>
    </source>
</evidence>
<reference evidence="3" key="1">
    <citation type="journal article" date="2023" name="Mol. Phylogenet. Evol.">
        <title>Genome-scale phylogeny and comparative genomics of the fungal order Sordariales.</title>
        <authorList>
            <person name="Hensen N."/>
            <person name="Bonometti L."/>
            <person name="Westerberg I."/>
            <person name="Brannstrom I.O."/>
            <person name="Guillou S."/>
            <person name="Cros-Aarteil S."/>
            <person name="Calhoun S."/>
            <person name="Haridas S."/>
            <person name="Kuo A."/>
            <person name="Mondo S."/>
            <person name="Pangilinan J."/>
            <person name="Riley R."/>
            <person name="LaButti K."/>
            <person name="Andreopoulos B."/>
            <person name="Lipzen A."/>
            <person name="Chen C."/>
            <person name="Yan M."/>
            <person name="Daum C."/>
            <person name="Ng V."/>
            <person name="Clum A."/>
            <person name="Steindorff A."/>
            <person name="Ohm R.A."/>
            <person name="Martin F."/>
            <person name="Silar P."/>
            <person name="Natvig D.O."/>
            <person name="Lalanne C."/>
            <person name="Gautier V."/>
            <person name="Ament-Velasquez S.L."/>
            <person name="Kruys A."/>
            <person name="Hutchinson M.I."/>
            <person name="Powell A.J."/>
            <person name="Barry K."/>
            <person name="Miller A.N."/>
            <person name="Grigoriev I.V."/>
            <person name="Debuchy R."/>
            <person name="Gladieux P."/>
            <person name="Hiltunen Thoren M."/>
            <person name="Johannesson H."/>
        </authorList>
    </citation>
    <scope>NUCLEOTIDE SEQUENCE</scope>
    <source>
        <strain evidence="3">PSN293</strain>
    </source>
</reference>
<reference evidence="3" key="2">
    <citation type="submission" date="2023-05" db="EMBL/GenBank/DDBJ databases">
        <authorList>
            <consortium name="Lawrence Berkeley National Laboratory"/>
            <person name="Steindorff A."/>
            <person name="Hensen N."/>
            <person name="Bonometti L."/>
            <person name="Westerberg I."/>
            <person name="Brannstrom I.O."/>
            <person name="Guillou S."/>
            <person name="Cros-Aarteil S."/>
            <person name="Calhoun S."/>
            <person name="Haridas S."/>
            <person name="Kuo A."/>
            <person name="Mondo S."/>
            <person name="Pangilinan J."/>
            <person name="Riley R."/>
            <person name="Labutti K."/>
            <person name="Andreopoulos B."/>
            <person name="Lipzen A."/>
            <person name="Chen C."/>
            <person name="Yanf M."/>
            <person name="Daum C."/>
            <person name="Ng V."/>
            <person name="Clum A."/>
            <person name="Ohm R."/>
            <person name="Martin F."/>
            <person name="Silar P."/>
            <person name="Natvig D."/>
            <person name="Lalanne C."/>
            <person name="Gautier V."/>
            <person name="Ament-Velasquez S.L."/>
            <person name="Kruys A."/>
            <person name="Hutchinson M.I."/>
            <person name="Powell A.J."/>
            <person name="Barry K."/>
            <person name="Miller A.N."/>
            <person name="Grigoriev I.V."/>
            <person name="Debuchy R."/>
            <person name="Gladieux P."/>
            <person name="Thoren M.H."/>
            <person name="Johannesson H."/>
        </authorList>
    </citation>
    <scope>NUCLEOTIDE SEQUENCE</scope>
    <source>
        <strain evidence="3">PSN293</strain>
    </source>
</reference>
<proteinExistence type="predicted"/>
<accession>A0AAN6XW37</accession>
<dbReference type="AlphaFoldDB" id="A0AAN6XW37"/>
<feature type="compositionally biased region" description="Low complexity" evidence="1">
    <location>
        <begin position="77"/>
        <end position="87"/>
    </location>
</feature>
<name>A0AAN6XW37_9PEZI</name>
<evidence type="ECO:0000256" key="1">
    <source>
        <dbReference type="SAM" id="MobiDB-lite"/>
    </source>
</evidence>
<dbReference type="PROSITE" id="PS50097">
    <property type="entry name" value="BTB"/>
    <property type="match status" value="1"/>
</dbReference>
<dbReference type="EMBL" id="MU858280">
    <property type="protein sequence ID" value="KAK4207675.1"/>
    <property type="molecule type" value="Genomic_DNA"/>
</dbReference>
<feature type="region of interest" description="Disordered" evidence="1">
    <location>
        <begin position="1"/>
        <end position="28"/>
    </location>
</feature>
<evidence type="ECO:0000259" key="2">
    <source>
        <dbReference type="PROSITE" id="PS50097"/>
    </source>
</evidence>
<protein>
    <recommendedName>
        <fullName evidence="2">BTB domain-containing protein</fullName>
    </recommendedName>
</protein>
<feature type="compositionally biased region" description="Low complexity" evidence="1">
    <location>
        <begin position="100"/>
        <end position="125"/>
    </location>
</feature>
<gene>
    <name evidence="3" type="ORF">QBC37DRAFT_392598</name>
</gene>
<keyword evidence="4" id="KW-1185">Reference proteome</keyword>
<dbReference type="InterPro" id="IPR000210">
    <property type="entry name" value="BTB/POZ_dom"/>
</dbReference>
<dbReference type="Proteomes" id="UP001301769">
    <property type="component" value="Unassembled WGS sequence"/>
</dbReference>
<feature type="domain" description="BTB" evidence="2">
    <location>
        <begin position="156"/>
        <end position="221"/>
    </location>
</feature>
<comment type="caution">
    <text evidence="3">The sequence shown here is derived from an EMBL/GenBank/DDBJ whole genome shotgun (WGS) entry which is preliminary data.</text>
</comment>
<feature type="compositionally biased region" description="Pro residues" evidence="1">
    <location>
        <begin position="88"/>
        <end position="99"/>
    </location>
</feature>
<feature type="region of interest" description="Disordered" evidence="1">
    <location>
        <begin position="43"/>
        <end position="152"/>
    </location>
</feature>
<organism evidence="3 4">
    <name type="scientific">Rhypophila decipiens</name>
    <dbReference type="NCBI Taxonomy" id="261697"/>
    <lineage>
        <taxon>Eukaryota</taxon>
        <taxon>Fungi</taxon>
        <taxon>Dikarya</taxon>
        <taxon>Ascomycota</taxon>
        <taxon>Pezizomycotina</taxon>
        <taxon>Sordariomycetes</taxon>
        <taxon>Sordariomycetidae</taxon>
        <taxon>Sordariales</taxon>
        <taxon>Naviculisporaceae</taxon>
        <taxon>Rhypophila</taxon>
    </lineage>
</organism>
<evidence type="ECO:0000313" key="4">
    <source>
        <dbReference type="Proteomes" id="UP001301769"/>
    </source>
</evidence>
<sequence>MPPKRKAAADSVTPKEEPDAEDVSIDAVPRVFQLPPGARGLRFSRWAEPAEAQHDAPGDTAVDSKPSITVAQEVDMTQPEPAQQEPTQPEPPQPEPTLPEPTQQEPTQPEPTQSLPPIRSPPRSSTEVKVKVEVDEAQTEQPPPPPSTTIDIAPDGDLILVVGPEAARFRVYSQVLKISSKYFTRLLSPPLPDELLMRHLDADAINVIMEVLHHRRDIVSGGLDAKRILRSAIAAYEIDCKEAMSFSLYQSLMTTLDYKSLNSPQAFMLLETKRDTLASGPYLDLWPFKSEYIKPDVAVQILRALEDRRDKIRRHLVRMALNKAIHPKLPSPADLQQGMCMDSKLTREVEIACPRVESDREDS</sequence>